<dbReference type="Proteomes" id="UP000663419">
    <property type="component" value="Chromosome 5"/>
</dbReference>
<keyword evidence="1" id="KW-0472">Membrane</keyword>
<evidence type="ECO:0000256" key="1">
    <source>
        <dbReference type="SAM" id="Phobius"/>
    </source>
</evidence>
<evidence type="ECO:0000313" key="3">
    <source>
        <dbReference type="Proteomes" id="UP000663419"/>
    </source>
</evidence>
<accession>A0A8A1LSP8</accession>
<proteinExistence type="predicted"/>
<name>A0A8A1LSP8_AJEC8</name>
<dbReference type="AlphaFoldDB" id="A0A8A1LSP8"/>
<dbReference type="VEuPathDB" id="FungiDB:I7I53_05684"/>
<keyword evidence="1" id="KW-0812">Transmembrane</keyword>
<protein>
    <submittedName>
        <fullName evidence="2">Uncharacterized protein</fullName>
    </submittedName>
</protein>
<sequence length="74" mass="8296">MRFCAPLMCVLWPVLYWSCAGIFLVSCKPIILMKGYFKRICKLDNLSVLALRILNLILSGSCLNHLICFVSTGA</sequence>
<reference evidence="2" key="1">
    <citation type="submission" date="2021-01" db="EMBL/GenBank/DDBJ databases">
        <title>Chromosome-level genome assembly of a human fungal pathogen reveals clustering of transcriptionally co-regulated genes.</title>
        <authorList>
            <person name="Voorhies M."/>
            <person name="Cohen S."/>
            <person name="Shea T.P."/>
            <person name="Petrus S."/>
            <person name="Munoz J.F."/>
            <person name="Poplawski S."/>
            <person name="Goldman W.E."/>
            <person name="Michael T."/>
            <person name="Cuomo C.A."/>
            <person name="Sil A."/>
            <person name="Beyhan S."/>
        </authorList>
    </citation>
    <scope>NUCLEOTIDE SEQUENCE</scope>
    <source>
        <strain evidence="2">H88</strain>
    </source>
</reference>
<keyword evidence="1" id="KW-1133">Transmembrane helix</keyword>
<evidence type="ECO:0000313" key="2">
    <source>
        <dbReference type="EMBL" id="QSS57258.1"/>
    </source>
</evidence>
<gene>
    <name evidence="2" type="ORF">I7I53_05684</name>
</gene>
<dbReference type="EMBL" id="CP069106">
    <property type="protein sequence ID" value="QSS57258.1"/>
    <property type="molecule type" value="Genomic_DNA"/>
</dbReference>
<dbReference type="PROSITE" id="PS51257">
    <property type="entry name" value="PROKAR_LIPOPROTEIN"/>
    <property type="match status" value="1"/>
</dbReference>
<feature type="transmembrane region" description="Helical" evidence="1">
    <location>
        <begin position="15"/>
        <end position="37"/>
    </location>
</feature>
<organism evidence="2 3">
    <name type="scientific">Ajellomyces capsulatus (strain H88)</name>
    <name type="common">Darling's disease fungus</name>
    <name type="synonym">Histoplasma capsulatum</name>
    <dbReference type="NCBI Taxonomy" id="544711"/>
    <lineage>
        <taxon>Eukaryota</taxon>
        <taxon>Fungi</taxon>
        <taxon>Dikarya</taxon>
        <taxon>Ascomycota</taxon>
        <taxon>Pezizomycotina</taxon>
        <taxon>Eurotiomycetes</taxon>
        <taxon>Eurotiomycetidae</taxon>
        <taxon>Onygenales</taxon>
        <taxon>Ajellomycetaceae</taxon>
        <taxon>Histoplasma</taxon>
    </lineage>
</organism>